<evidence type="ECO:0000256" key="2">
    <source>
        <dbReference type="ARBA" id="ARBA00004236"/>
    </source>
</evidence>
<sequence>MRKDYNLEKRRYVIGGFIVIIAMIYIFRLVSLQVFDSKYKEYADSNAFLRKAVYPSRGIIYDRDGRLVVYNQPAYDVMMIPRDVKEFDTLDFCRALNITPEDLRKRFVDMKDKRRNPGYSSYSPQKLLTHLTAEEYGRLQEKLYRFPGFYIQKRILREYKYKTAANVLGNIREVSQKDIDKDPYYMPGDYIGDIGIEHTYEEHLRGTKGAEVLMRDALGRIQGRYEEGALDRDAVAGKNIKLSLNIELQQYAESLMMNKKGAVVAIEPSTGEILCLVSAPSYDPSLLIGRERGVNYNKMMADPDKPLFNRAIQATYPPGSTFKPTQGLILLEEGIITTGTMFPCHHGFISGGLRVGCHGHGSPLPLKPALQTSCNAYFCWGFKAMIDKRGKYGSSANAFDIWKKHMVSMGYGYKLGVDLPGEYRGFIPNVDFYNKWYGAGHWSANTIISISIGQGEILATPLQIANLCATIANRGHYITPHVVKEIQDTIVPAEYLEKHIPTIASHWYNDIAEGMRMAVTGGTCRLANLTDIEVCGKTGTAQNPHGKDHSAFMGFAPYHDPKIAIAVYVENAGFGATFGVPIGSLVMERYLRGYIPPERKYLEERMLQSNTIQFAGTKKH</sequence>
<evidence type="ECO:0000256" key="10">
    <source>
        <dbReference type="ARBA" id="ARBA00022984"/>
    </source>
</evidence>
<dbReference type="InterPro" id="IPR012338">
    <property type="entry name" value="Beta-lactam/transpept-like"/>
</dbReference>
<dbReference type="EMBL" id="CP039396">
    <property type="protein sequence ID" value="QCD43260.1"/>
    <property type="molecule type" value="Genomic_DNA"/>
</dbReference>
<evidence type="ECO:0000313" key="18">
    <source>
        <dbReference type="Proteomes" id="UP000297149"/>
    </source>
</evidence>
<evidence type="ECO:0000256" key="3">
    <source>
        <dbReference type="ARBA" id="ARBA00022475"/>
    </source>
</evidence>
<dbReference type="GO" id="GO:0071555">
    <property type="term" value="P:cell wall organization"/>
    <property type="evidence" value="ECO:0007669"/>
    <property type="project" value="UniProtKB-KW"/>
</dbReference>
<reference evidence="18" key="1">
    <citation type="submission" date="2019-02" db="EMBL/GenBank/DDBJ databases">
        <title>Isolation and identification of novel species under the genus Muribaculum.</title>
        <authorList>
            <person name="Miyake S."/>
            <person name="Ding Y."/>
            <person name="Low A."/>
            <person name="Soh M."/>
            <person name="Seedorf H."/>
        </authorList>
    </citation>
    <scope>NUCLEOTIDE SEQUENCE [LARGE SCALE GENOMIC DNA]</scope>
    <source>
        <strain evidence="18">H5</strain>
    </source>
</reference>
<keyword evidence="7 14" id="KW-0812">Transmembrane</keyword>
<dbReference type="GO" id="GO:0009252">
    <property type="term" value="P:peptidoglycan biosynthetic process"/>
    <property type="evidence" value="ECO:0007669"/>
    <property type="project" value="UniProtKB-KW"/>
</dbReference>
<evidence type="ECO:0000256" key="14">
    <source>
        <dbReference type="SAM" id="Phobius"/>
    </source>
</evidence>
<gene>
    <name evidence="17" type="primary">mrdA</name>
    <name evidence="17" type="ORF">E7747_13830</name>
</gene>
<dbReference type="GO" id="GO:0005886">
    <property type="term" value="C:plasma membrane"/>
    <property type="evidence" value="ECO:0007669"/>
    <property type="project" value="UniProtKB-SubCell"/>
</dbReference>
<dbReference type="RefSeq" id="WP_123614459.1">
    <property type="nucleotide sequence ID" value="NZ_CAXHQF010000004.1"/>
</dbReference>
<feature type="transmembrane region" description="Helical" evidence="14">
    <location>
        <begin position="12"/>
        <end position="30"/>
    </location>
</feature>
<dbReference type="KEGG" id="ddb:E7747_13830"/>
<proteinExistence type="predicted"/>
<dbReference type="Proteomes" id="UP000297149">
    <property type="component" value="Chromosome"/>
</dbReference>
<dbReference type="PANTHER" id="PTHR30627:SF2">
    <property type="entry name" value="PEPTIDOGLYCAN D,D-TRANSPEPTIDASE MRDA"/>
    <property type="match status" value="1"/>
</dbReference>
<dbReference type="Gene3D" id="3.30.1390.30">
    <property type="entry name" value="Penicillin-binding protein 2a, domain 3"/>
    <property type="match status" value="1"/>
</dbReference>
<dbReference type="Gene3D" id="3.90.1310.10">
    <property type="entry name" value="Penicillin-binding protein 2a (Domain 2)"/>
    <property type="match status" value="1"/>
</dbReference>
<keyword evidence="12 14" id="KW-0472">Membrane</keyword>
<dbReference type="EC" id="3.4.16.4" evidence="17"/>
<evidence type="ECO:0000256" key="13">
    <source>
        <dbReference type="ARBA" id="ARBA00023316"/>
    </source>
</evidence>
<evidence type="ECO:0000256" key="7">
    <source>
        <dbReference type="ARBA" id="ARBA00022692"/>
    </source>
</evidence>
<keyword evidence="5 17" id="KW-0121">Carboxypeptidase</keyword>
<name>A0A4P7W6R8_9BACT</name>
<evidence type="ECO:0000259" key="15">
    <source>
        <dbReference type="Pfam" id="PF00905"/>
    </source>
</evidence>
<keyword evidence="10" id="KW-0573">Peptidoglycan synthesis</keyword>
<dbReference type="SUPFAM" id="SSF56601">
    <property type="entry name" value="beta-lactamase/transpeptidase-like"/>
    <property type="match status" value="1"/>
</dbReference>
<evidence type="ECO:0000256" key="12">
    <source>
        <dbReference type="ARBA" id="ARBA00023136"/>
    </source>
</evidence>
<dbReference type="AlphaFoldDB" id="A0A4P7W6R8"/>
<dbReference type="InterPro" id="IPR017790">
    <property type="entry name" value="Penicillin-binding_protein_2"/>
</dbReference>
<dbReference type="GO" id="GO:0008360">
    <property type="term" value="P:regulation of cell shape"/>
    <property type="evidence" value="ECO:0007669"/>
    <property type="project" value="UniProtKB-KW"/>
</dbReference>
<dbReference type="InterPro" id="IPR036138">
    <property type="entry name" value="PBP_dimer_sf"/>
</dbReference>
<keyword evidence="4" id="KW-0997">Cell inner membrane</keyword>
<organism evidence="17 18">
    <name type="scientific">Duncaniella dubosii</name>
    <dbReference type="NCBI Taxonomy" id="2518971"/>
    <lineage>
        <taxon>Bacteria</taxon>
        <taxon>Pseudomonadati</taxon>
        <taxon>Bacteroidota</taxon>
        <taxon>Bacteroidia</taxon>
        <taxon>Bacteroidales</taxon>
        <taxon>Muribaculaceae</taxon>
        <taxon>Duncaniella</taxon>
    </lineage>
</organism>
<dbReference type="GO" id="GO:0006508">
    <property type="term" value="P:proteolysis"/>
    <property type="evidence" value="ECO:0007669"/>
    <property type="project" value="UniProtKB-KW"/>
</dbReference>
<evidence type="ECO:0000256" key="6">
    <source>
        <dbReference type="ARBA" id="ARBA00022670"/>
    </source>
</evidence>
<dbReference type="SUPFAM" id="SSF56519">
    <property type="entry name" value="Penicillin binding protein dimerisation domain"/>
    <property type="match status" value="1"/>
</dbReference>
<dbReference type="NCBIfam" id="TIGR03423">
    <property type="entry name" value="pbp2_mrdA"/>
    <property type="match status" value="1"/>
</dbReference>
<evidence type="ECO:0000313" key="17">
    <source>
        <dbReference type="EMBL" id="QCD43260.1"/>
    </source>
</evidence>
<dbReference type="FunFam" id="3.40.710.10:FF:000024">
    <property type="entry name" value="Penicillin-binding protein 2"/>
    <property type="match status" value="1"/>
</dbReference>
<evidence type="ECO:0000259" key="16">
    <source>
        <dbReference type="Pfam" id="PF03717"/>
    </source>
</evidence>
<dbReference type="Gene3D" id="3.40.710.10">
    <property type="entry name" value="DD-peptidase/beta-lactamase superfamily"/>
    <property type="match status" value="1"/>
</dbReference>
<evidence type="ECO:0000256" key="11">
    <source>
        <dbReference type="ARBA" id="ARBA00022989"/>
    </source>
</evidence>
<dbReference type="InterPro" id="IPR005311">
    <property type="entry name" value="PBP_dimer"/>
</dbReference>
<keyword evidence="6" id="KW-0645">Protease</keyword>
<feature type="domain" description="Penicillin-binding protein dimerisation" evidence="16">
    <location>
        <begin position="53"/>
        <end position="223"/>
    </location>
</feature>
<evidence type="ECO:0000256" key="8">
    <source>
        <dbReference type="ARBA" id="ARBA00022801"/>
    </source>
</evidence>
<dbReference type="GO" id="GO:0071972">
    <property type="term" value="F:peptidoglycan L,D-transpeptidase activity"/>
    <property type="evidence" value="ECO:0007669"/>
    <property type="project" value="TreeGrafter"/>
</dbReference>
<dbReference type="Pfam" id="PF00905">
    <property type="entry name" value="Transpeptidase"/>
    <property type="match status" value="1"/>
</dbReference>
<accession>A0A4P7W6R8</accession>
<evidence type="ECO:0000256" key="9">
    <source>
        <dbReference type="ARBA" id="ARBA00022960"/>
    </source>
</evidence>
<comment type="subcellular location">
    <subcellularLocation>
        <location evidence="2">Cell membrane</location>
    </subcellularLocation>
    <subcellularLocation>
        <location evidence="1">Membrane</location>
        <topology evidence="1">Single-pass membrane protein</topology>
    </subcellularLocation>
</comment>
<evidence type="ECO:0000256" key="1">
    <source>
        <dbReference type="ARBA" id="ARBA00004167"/>
    </source>
</evidence>
<dbReference type="InterPro" id="IPR050515">
    <property type="entry name" value="Beta-lactam/transpept"/>
</dbReference>
<keyword evidence="8 17" id="KW-0378">Hydrolase</keyword>
<dbReference type="GO" id="GO:0009002">
    <property type="term" value="F:serine-type D-Ala-D-Ala carboxypeptidase activity"/>
    <property type="evidence" value="ECO:0007669"/>
    <property type="project" value="UniProtKB-EC"/>
</dbReference>
<dbReference type="Pfam" id="PF03717">
    <property type="entry name" value="PBP_dimer"/>
    <property type="match status" value="1"/>
</dbReference>
<keyword evidence="3" id="KW-1003">Cell membrane</keyword>
<dbReference type="PANTHER" id="PTHR30627">
    <property type="entry name" value="PEPTIDOGLYCAN D,D-TRANSPEPTIDASE"/>
    <property type="match status" value="1"/>
</dbReference>
<dbReference type="GO" id="GO:0008658">
    <property type="term" value="F:penicillin binding"/>
    <property type="evidence" value="ECO:0007669"/>
    <property type="project" value="InterPro"/>
</dbReference>
<keyword evidence="11 14" id="KW-1133">Transmembrane helix</keyword>
<keyword evidence="9" id="KW-0133">Cell shape</keyword>
<protein>
    <submittedName>
        <fullName evidence="17">Penicillin-binding protein 2</fullName>
        <ecNumber evidence="17">3.4.16.4</ecNumber>
    </submittedName>
</protein>
<evidence type="ECO:0000256" key="5">
    <source>
        <dbReference type="ARBA" id="ARBA00022645"/>
    </source>
</evidence>
<evidence type="ECO:0000256" key="4">
    <source>
        <dbReference type="ARBA" id="ARBA00022519"/>
    </source>
</evidence>
<keyword evidence="13" id="KW-0961">Cell wall biogenesis/degradation</keyword>
<dbReference type="InterPro" id="IPR001460">
    <property type="entry name" value="PCN-bd_Tpept"/>
</dbReference>
<keyword evidence="18" id="KW-1185">Reference proteome</keyword>
<feature type="domain" description="Penicillin-binding protein transpeptidase" evidence="15">
    <location>
        <begin position="261"/>
        <end position="573"/>
    </location>
</feature>